<proteinExistence type="predicted"/>
<gene>
    <name evidence="3" type="ordered locus">Dtox_1593</name>
</gene>
<keyword evidence="1" id="KW-0812">Transmembrane</keyword>
<dbReference type="RefSeq" id="WP_015757163.1">
    <property type="nucleotide sequence ID" value="NC_013216.1"/>
</dbReference>
<accession>C8VWA0</accession>
<name>C8VWA0_DESAS</name>
<protein>
    <recommendedName>
        <fullName evidence="2">Microcin J25-processing protein McjB C-terminal domain-containing protein</fullName>
    </recommendedName>
</protein>
<sequence length="143" mass="16884">MWKNKGYYFPKDIGLLAGLFILLVYYSLLLRFASIQDILNRITRLKNSPKKRDSIIDPEIMLDKVWRGCNFFLRRVFRSTKPCLRRSLVMYDLCCRYGIKTNIIIGICKEGTSINGHSWILIDGIPFKDDIELIRKYTPMLER</sequence>
<reference evidence="3 4" key="1">
    <citation type="journal article" date="2009" name="Stand. Genomic Sci.">
        <title>Complete genome sequence of Desulfotomaculum acetoxidans type strain (5575).</title>
        <authorList>
            <person name="Spring S."/>
            <person name="Lapidus A."/>
            <person name="Schroder M."/>
            <person name="Gleim D."/>
            <person name="Sims D."/>
            <person name="Meincke L."/>
            <person name="Glavina Del Rio T."/>
            <person name="Tice H."/>
            <person name="Copeland A."/>
            <person name="Cheng J.F."/>
            <person name="Lucas S."/>
            <person name="Chen F."/>
            <person name="Nolan M."/>
            <person name="Bruce D."/>
            <person name="Goodwin L."/>
            <person name="Pitluck S."/>
            <person name="Ivanova N."/>
            <person name="Mavromatis K."/>
            <person name="Mikhailova N."/>
            <person name="Pati A."/>
            <person name="Chen A."/>
            <person name="Palaniappan K."/>
            <person name="Land M."/>
            <person name="Hauser L."/>
            <person name="Chang Y.J."/>
            <person name="Jeffries C.D."/>
            <person name="Chain P."/>
            <person name="Saunders E."/>
            <person name="Brettin T."/>
            <person name="Detter J.C."/>
            <person name="Goker M."/>
            <person name="Bristow J."/>
            <person name="Eisen J.A."/>
            <person name="Markowitz V."/>
            <person name="Hugenholtz P."/>
            <person name="Kyrpides N.C."/>
            <person name="Klenk H.P."/>
            <person name="Han C."/>
        </authorList>
    </citation>
    <scope>NUCLEOTIDE SEQUENCE [LARGE SCALE GENOMIC DNA]</scope>
    <source>
        <strain evidence="4">ATCC 49208 / DSM 771 / VKM B-1644</strain>
    </source>
</reference>
<dbReference type="Pfam" id="PF13471">
    <property type="entry name" value="Transglut_core3"/>
    <property type="match status" value="1"/>
</dbReference>
<dbReference type="Proteomes" id="UP000002217">
    <property type="component" value="Chromosome"/>
</dbReference>
<feature type="domain" description="Microcin J25-processing protein McjB C-terminal" evidence="2">
    <location>
        <begin position="22"/>
        <end position="141"/>
    </location>
</feature>
<evidence type="ECO:0000313" key="4">
    <source>
        <dbReference type="Proteomes" id="UP000002217"/>
    </source>
</evidence>
<feature type="transmembrane region" description="Helical" evidence="1">
    <location>
        <begin position="13"/>
        <end position="34"/>
    </location>
</feature>
<dbReference type="EMBL" id="CP001720">
    <property type="protein sequence ID" value="ACV62452.1"/>
    <property type="molecule type" value="Genomic_DNA"/>
</dbReference>
<organism evidence="3 4">
    <name type="scientific">Desulfofarcimen acetoxidans (strain ATCC 49208 / DSM 771 / KCTC 5769 / VKM B-1644 / 5575)</name>
    <name type="common">Desulfotomaculum acetoxidans</name>
    <dbReference type="NCBI Taxonomy" id="485916"/>
    <lineage>
        <taxon>Bacteria</taxon>
        <taxon>Bacillati</taxon>
        <taxon>Bacillota</taxon>
        <taxon>Clostridia</taxon>
        <taxon>Eubacteriales</taxon>
        <taxon>Peptococcaceae</taxon>
        <taxon>Desulfofarcimen</taxon>
    </lineage>
</organism>
<keyword evidence="1" id="KW-0472">Membrane</keyword>
<dbReference type="InterPro" id="IPR053521">
    <property type="entry name" value="McjB-like"/>
</dbReference>
<dbReference type="KEGG" id="dae:Dtox_1593"/>
<evidence type="ECO:0000313" key="3">
    <source>
        <dbReference type="EMBL" id="ACV62452.1"/>
    </source>
</evidence>
<keyword evidence="1" id="KW-1133">Transmembrane helix</keyword>
<keyword evidence="4" id="KW-1185">Reference proteome</keyword>
<dbReference type="AlphaFoldDB" id="C8VWA0"/>
<dbReference type="OrthoDB" id="2990245at2"/>
<evidence type="ECO:0000259" key="2">
    <source>
        <dbReference type="Pfam" id="PF13471"/>
    </source>
</evidence>
<dbReference type="HOGENOM" id="CLU_1802997_0_0_9"/>
<dbReference type="NCBIfam" id="NF033537">
    <property type="entry name" value="lasso_biosyn_B2"/>
    <property type="match status" value="1"/>
</dbReference>
<evidence type="ECO:0000256" key="1">
    <source>
        <dbReference type="SAM" id="Phobius"/>
    </source>
</evidence>
<dbReference type="InterPro" id="IPR032708">
    <property type="entry name" value="McjB_C"/>
</dbReference>
<dbReference type="STRING" id="485916.Dtox_1593"/>